<dbReference type="AlphaFoldDB" id="A0A2G9ZAI6"/>
<keyword evidence="7" id="KW-0346">Stress response</keyword>
<dbReference type="SUPFAM" id="SSF54786">
    <property type="entry name" value="YcfA/nrd intein domain"/>
    <property type="match status" value="1"/>
</dbReference>
<sequence>MKRRALIAYLIAHGCSFVREGARHSVFFNPAVRRVSTVPRHTDIDDFLARKICRDLGVPEVKKK</sequence>
<dbReference type="Proteomes" id="UP000228812">
    <property type="component" value="Unassembled WGS sequence"/>
</dbReference>
<dbReference type="EMBL" id="PCRZ01000002">
    <property type="protein sequence ID" value="PIP30173.1"/>
    <property type="molecule type" value="Genomic_DNA"/>
</dbReference>
<keyword evidence="3" id="KW-0540">Nuclease</keyword>
<keyword evidence="5" id="KW-0378">Hydrolase</keyword>
<dbReference type="InterPro" id="IPR038570">
    <property type="entry name" value="HicA_sf"/>
</dbReference>
<evidence type="ECO:0000256" key="3">
    <source>
        <dbReference type="ARBA" id="ARBA00022722"/>
    </source>
</evidence>
<protein>
    <submittedName>
        <fullName evidence="8">Addiction module toxin, HicA family</fullName>
    </submittedName>
</protein>
<keyword evidence="6" id="KW-0694">RNA-binding</keyword>
<evidence type="ECO:0000256" key="4">
    <source>
        <dbReference type="ARBA" id="ARBA00022759"/>
    </source>
</evidence>
<evidence type="ECO:0000313" key="9">
    <source>
        <dbReference type="Proteomes" id="UP000228812"/>
    </source>
</evidence>
<dbReference type="GO" id="GO:0003729">
    <property type="term" value="F:mRNA binding"/>
    <property type="evidence" value="ECO:0007669"/>
    <property type="project" value="InterPro"/>
</dbReference>
<keyword evidence="2" id="KW-1277">Toxin-antitoxin system</keyword>
<dbReference type="Gene3D" id="3.30.920.30">
    <property type="entry name" value="Hypothetical protein"/>
    <property type="match status" value="1"/>
</dbReference>
<dbReference type="InterPro" id="IPR012933">
    <property type="entry name" value="HicA_mRNA_interferase"/>
</dbReference>
<organism evidence="8 9">
    <name type="scientific">Candidatus Jorgensenbacteria bacterium CG23_combo_of_CG06-09_8_20_14_all_54_14</name>
    <dbReference type="NCBI Taxonomy" id="1974595"/>
    <lineage>
        <taxon>Bacteria</taxon>
        <taxon>Candidatus Joergenseniibacteriota</taxon>
    </lineage>
</organism>
<evidence type="ECO:0000256" key="6">
    <source>
        <dbReference type="ARBA" id="ARBA00022884"/>
    </source>
</evidence>
<dbReference type="GO" id="GO:0004519">
    <property type="term" value="F:endonuclease activity"/>
    <property type="evidence" value="ECO:0007669"/>
    <property type="project" value="UniProtKB-KW"/>
</dbReference>
<evidence type="ECO:0000313" key="8">
    <source>
        <dbReference type="EMBL" id="PIP30173.1"/>
    </source>
</evidence>
<gene>
    <name evidence="8" type="ORF">COX26_00150</name>
</gene>
<dbReference type="GO" id="GO:0016787">
    <property type="term" value="F:hydrolase activity"/>
    <property type="evidence" value="ECO:0007669"/>
    <property type="project" value="UniProtKB-KW"/>
</dbReference>
<reference evidence="8 9" key="1">
    <citation type="submission" date="2017-09" db="EMBL/GenBank/DDBJ databases">
        <title>Depth-based differentiation of microbial function through sediment-hosted aquifers and enrichment of novel symbionts in the deep terrestrial subsurface.</title>
        <authorList>
            <person name="Probst A.J."/>
            <person name="Ladd B."/>
            <person name="Jarett J.K."/>
            <person name="Geller-Mcgrath D.E."/>
            <person name="Sieber C.M."/>
            <person name="Emerson J.B."/>
            <person name="Anantharaman K."/>
            <person name="Thomas B.C."/>
            <person name="Malmstrom R."/>
            <person name="Stieglmeier M."/>
            <person name="Klingl A."/>
            <person name="Woyke T."/>
            <person name="Ryan C.M."/>
            <person name="Banfield J.F."/>
        </authorList>
    </citation>
    <scope>NUCLEOTIDE SEQUENCE [LARGE SCALE GENOMIC DNA]</scope>
    <source>
        <strain evidence="8">CG23_combo_of_CG06-09_8_20_14_all_54_14</strain>
    </source>
</reference>
<comment type="similarity">
    <text evidence="1">Belongs to the HicA mRNA interferase family.</text>
</comment>
<evidence type="ECO:0000256" key="7">
    <source>
        <dbReference type="ARBA" id="ARBA00023016"/>
    </source>
</evidence>
<keyword evidence="4" id="KW-0255">Endonuclease</keyword>
<evidence type="ECO:0000256" key="5">
    <source>
        <dbReference type="ARBA" id="ARBA00022801"/>
    </source>
</evidence>
<name>A0A2G9ZAI6_9BACT</name>
<evidence type="ECO:0000256" key="2">
    <source>
        <dbReference type="ARBA" id="ARBA00022649"/>
    </source>
</evidence>
<comment type="caution">
    <text evidence="8">The sequence shown here is derived from an EMBL/GenBank/DDBJ whole genome shotgun (WGS) entry which is preliminary data.</text>
</comment>
<accession>A0A2G9ZAI6</accession>
<proteinExistence type="inferred from homology"/>
<evidence type="ECO:0000256" key="1">
    <source>
        <dbReference type="ARBA" id="ARBA00006620"/>
    </source>
</evidence>
<dbReference type="Pfam" id="PF07927">
    <property type="entry name" value="HicA_toxin"/>
    <property type="match status" value="1"/>
</dbReference>